<evidence type="ECO:0000259" key="6">
    <source>
        <dbReference type="Pfam" id="PF00155"/>
    </source>
</evidence>
<comment type="cofactor">
    <cofactor evidence="1">
        <name>pyridoxal 5'-phosphate</name>
        <dbReference type="ChEBI" id="CHEBI:597326"/>
    </cofactor>
</comment>
<name>A0A1Y2EV14_9BASI</name>
<keyword evidence="3" id="KW-0032">Aminotransferase</keyword>
<keyword evidence="8" id="KW-1185">Reference proteome</keyword>
<dbReference type="InterPro" id="IPR015421">
    <property type="entry name" value="PyrdxlP-dep_Trfase_major"/>
</dbReference>
<keyword evidence="5" id="KW-0663">Pyridoxal phosphate</keyword>
<dbReference type="GO" id="GO:0008483">
    <property type="term" value="F:transaminase activity"/>
    <property type="evidence" value="ECO:0007669"/>
    <property type="project" value="UniProtKB-KW"/>
</dbReference>
<protein>
    <submittedName>
        <fullName evidence="7">PLP-dependent transferase</fullName>
    </submittedName>
</protein>
<keyword evidence="4 7" id="KW-0808">Transferase</keyword>
<evidence type="ECO:0000256" key="3">
    <source>
        <dbReference type="ARBA" id="ARBA00022576"/>
    </source>
</evidence>
<evidence type="ECO:0000256" key="5">
    <source>
        <dbReference type="ARBA" id="ARBA00022898"/>
    </source>
</evidence>
<dbReference type="CDD" id="cd00609">
    <property type="entry name" value="AAT_like"/>
    <property type="match status" value="1"/>
</dbReference>
<dbReference type="GO" id="GO:1901605">
    <property type="term" value="P:alpha-amino acid metabolic process"/>
    <property type="evidence" value="ECO:0007669"/>
    <property type="project" value="TreeGrafter"/>
</dbReference>
<dbReference type="STRING" id="106004.A0A1Y2EV14"/>
<dbReference type="SUPFAM" id="SSF53383">
    <property type="entry name" value="PLP-dependent transferases"/>
    <property type="match status" value="1"/>
</dbReference>
<gene>
    <name evidence="7" type="ORF">BCR35DRAFT_293035</name>
</gene>
<evidence type="ECO:0000313" key="7">
    <source>
        <dbReference type="EMBL" id="ORY74986.1"/>
    </source>
</evidence>
<dbReference type="EMBL" id="MCGR01000039">
    <property type="protein sequence ID" value="ORY74986.1"/>
    <property type="molecule type" value="Genomic_DNA"/>
</dbReference>
<reference evidence="7 8" key="1">
    <citation type="submission" date="2016-07" db="EMBL/GenBank/DDBJ databases">
        <title>Pervasive Adenine N6-methylation of Active Genes in Fungi.</title>
        <authorList>
            <consortium name="DOE Joint Genome Institute"/>
            <person name="Mondo S.J."/>
            <person name="Dannebaum R.O."/>
            <person name="Kuo R.C."/>
            <person name="Labutti K."/>
            <person name="Haridas S."/>
            <person name="Kuo A."/>
            <person name="Salamov A."/>
            <person name="Ahrendt S.R."/>
            <person name="Lipzen A."/>
            <person name="Sullivan W."/>
            <person name="Andreopoulos W.B."/>
            <person name="Clum A."/>
            <person name="Lindquist E."/>
            <person name="Daum C."/>
            <person name="Ramamoorthy G.K."/>
            <person name="Gryganskyi A."/>
            <person name="Culley D."/>
            <person name="Magnuson J.K."/>
            <person name="James T.Y."/>
            <person name="O'Malley M.A."/>
            <person name="Stajich J.E."/>
            <person name="Spatafora J.W."/>
            <person name="Visel A."/>
            <person name="Grigoriev I.V."/>
        </authorList>
    </citation>
    <scope>NUCLEOTIDE SEQUENCE [LARGE SCALE GENOMIC DNA]</scope>
    <source>
        <strain evidence="7 8">62-1032</strain>
    </source>
</reference>
<accession>A0A1Y2EV14</accession>
<dbReference type="InterPro" id="IPR050859">
    <property type="entry name" value="Class-I_PLP-dep_aminotransf"/>
</dbReference>
<proteinExistence type="inferred from homology"/>
<dbReference type="Gene3D" id="3.40.640.10">
    <property type="entry name" value="Type I PLP-dependent aspartate aminotransferase-like (Major domain)"/>
    <property type="match status" value="1"/>
</dbReference>
<comment type="caution">
    <text evidence="7">The sequence shown here is derived from an EMBL/GenBank/DDBJ whole genome shotgun (WGS) entry which is preliminary data.</text>
</comment>
<evidence type="ECO:0000256" key="2">
    <source>
        <dbReference type="ARBA" id="ARBA00007441"/>
    </source>
</evidence>
<dbReference type="PANTHER" id="PTHR42790:SF19">
    <property type="entry name" value="KYNURENINE_ALPHA-AMINOADIPATE AMINOTRANSFERASE, MITOCHONDRIAL"/>
    <property type="match status" value="1"/>
</dbReference>
<dbReference type="InParanoid" id="A0A1Y2EV14"/>
<dbReference type="PANTHER" id="PTHR42790">
    <property type="entry name" value="AMINOTRANSFERASE"/>
    <property type="match status" value="1"/>
</dbReference>
<dbReference type="AlphaFoldDB" id="A0A1Y2EV14"/>
<dbReference type="Pfam" id="PF00155">
    <property type="entry name" value="Aminotran_1_2"/>
    <property type="match status" value="1"/>
</dbReference>
<evidence type="ECO:0000256" key="1">
    <source>
        <dbReference type="ARBA" id="ARBA00001933"/>
    </source>
</evidence>
<evidence type="ECO:0000256" key="4">
    <source>
        <dbReference type="ARBA" id="ARBA00022679"/>
    </source>
</evidence>
<comment type="similarity">
    <text evidence="2">Belongs to the class-I pyridoxal-phosphate-dependent aminotransferase family.</text>
</comment>
<dbReference type="Proteomes" id="UP000193467">
    <property type="component" value="Unassembled WGS sequence"/>
</dbReference>
<dbReference type="InterPro" id="IPR004839">
    <property type="entry name" value="Aminotransferase_I/II_large"/>
</dbReference>
<evidence type="ECO:0000313" key="8">
    <source>
        <dbReference type="Proteomes" id="UP000193467"/>
    </source>
</evidence>
<dbReference type="OrthoDB" id="691673at2759"/>
<dbReference type="GO" id="GO:0030170">
    <property type="term" value="F:pyridoxal phosphate binding"/>
    <property type="evidence" value="ECO:0007669"/>
    <property type="project" value="InterPro"/>
</dbReference>
<dbReference type="InterPro" id="IPR015424">
    <property type="entry name" value="PyrdxlP-dep_Trfase"/>
</dbReference>
<feature type="domain" description="Aminotransferase class I/classII large" evidence="6">
    <location>
        <begin position="81"/>
        <end position="423"/>
    </location>
</feature>
<organism evidence="7 8">
    <name type="scientific">Leucosporidium creatinivorum</name>
    <dbReference type="NCBI Taxonomy" id="106004"/>
    <lineage>
        <taxon>Eukaryota</taxon>
        <taxon>Fungi</taxon>
        <taxon>Dikarya</taxon>
        <taxon>Basidiomycota</taxon>
        <taxon>Pucciniomycotina</taxon>
        <taxon>Microbotryomycetes</taxon>
        <taxon>Leucosporidiales</taxon>
        <taxon>Leucosporidium</taxon>
    </lineage>
</organism>
<sequence>MTSTIDWNYFISTQGRKFTPSAIRGLFPLEQIPGMVSLLAGKPNPATFPFSSISVALKPIIPSDPVETLVVESEALTEGLQYGPTAGLGGLIKWLEQLQVIRHKREKDASWRVSVGSGSQDLINKAMMALVNDGDTILLESPVYSGTLGLLEPMPCELIEIPTDTAGISADALEDTLENWNTKYPGKRFPKLLYTIPTGSNPTGCSSPLARKEKILALARKHNLLILEDDAYAFLHFNPEQQAPSYIELEARDGGETGRVIRFDSMSKILSSGMRIGFLTGPKELVDVVDLITANTNLQPSSTTQAIVLVLLNKWGHDGFLAHTRRVADFYLEKRDMFERVAHKHLDGLATWVSPDAGMFLYIDLHITKEGSQGDSSELISTTAVKKGVLAVPGKGFSPNGSISSFVRVSFSLATEEDAELAFSRLAECVREARGNRRIIF</sequence>